<evidence type="ECO:0000313" key="2">
    <source>
        <dbReference type="EMBL" id="CAL1405359.1"/>
    </source>
</evidence>
<evidence type="ECO:0000256" key="1">
    <source>
        <dbReference type="SAM" id="Phobius"/>
    </source>
</evidence>
<keyword evidence="1" id="KW-0472">Membrane</keyword>
<dbReference type="AlphaFoldDB" id="A0AAV2G415"/>
<evidence type="ECO:0000313" key="3">
    <source>
        <dbReference type="Proteomes" id="UP001497516"/>
    </source>
</evidence>
<feature type="transmembrane region" description="Helical" evidence="1">
    <location>
        <begin position="141"/>
        <end position="174"/>
    </location>
</feature>
<dbReference type="Proteomes" id="UP001497516">
    <property type="component" value="Chromosome 8"/>
</dbReference>
<dbReference type="PANTHER" id="PTHR38225">
    <property type="entry name" value="PROTEIN, PUTATIVE-RELATED"/>
    <property type="match status" value="1"/>
</dbReference>
<name>A0AAV2G415_9ROSI</name>
<organism evidence="2 3">
    <name type="scientific">Linum trigynum</name>
    <dbReference type="NCBI Taxonomy" id="586398"/>
    <lineage>
        <taxon>Eukaryota</taxon>
        <taxon>Viridiplantae</taxon>
        <taxon>Streptophyta</taxon>
        <taxon>Embryophyta</taxon>
        <taxon>Tracheophyta</taxon>
        <taxon>Spermatophyta</taxon>
        <taxon>Magnoliopsida</taxon>
        <taxon>eudicotyledons</taxon>
        <taxon>Gunneridae</taxon>
        <taxon>Pentapetalae</taxon>
        <taxon>rosids</taxon>
        <taxon>fabids</taxon>
        <taxon>Malpighiales</taxon>
        <taxon>Linaceae</taxon>
        <taxon>Linum</taxon>
    </lineage>
</organism>
<accession>A0AAV2G415</accession>
<protein>
    <submittedName>
        <fullName evidence="2">Uncharacterized protein</fullName>
    </submittedName>
</protein>
<proteinExistence type="predicted"/>
<keyword evidence="1" id="KW-0812">Transmembrane</keyword>
<dbReference type="PANTHER" id="PTHR38225:SF4">
    <property type="entry name" value="PROTEIN, PUTATIVE-RELATED"/>
    <property type="match status" value="1"/>
</dbReference>
<keyword evidence="3" id="KW-1185">Reference proteome</keyword>
<dbReference type="EMBL" id="OZ034821">
    <property type="protein sequence ID" value="CAL1405359.1"/>
    <property type="molecule type" value="Genomic_DNA"/>
</dbReference>
<gene>
    <name evidence="2" type="ORF">LTRI10_LOCUS45151</name>
</gene>
<sequence>MASPSSTTKSHYSLASFAITSPRLQCRRRPLTFRAHGKFPDEGSSGWPSDDGVDANLGVLRDRIEAVQIKERLQLTCSAVLRSASLRMMTRPPPQQSTSSTCSRVDHGRNINYGWNYGGDHEQLVNRSRRRRRQQRSTQELAYQFCRLVALVSSTIGVTCLSGTCLLYLVSILAHHFSH</sequence>
<keyword evidence="1" id="KW-1133">Transmembrane helix</keyword>
<reference evidence="2 3" key="1">
    <citation type="submission" date="2024-04" db="EMBL/GenBank/DDBJ databases">
        <authorList>
            <person name="Fracassetti M."/>
        </authorList>
    </citation>
    <scope>NUCLEOTIDE SEQUENCE [LARGE SCALE GENOMIC DNA]</scope>
</reference>